<reference evidence="9" key="2">
    <citation type="submission" date="2015-06" db="UniProtKB">
        <authorList>
            <consortium name="EnsemblMetazoa"/>
        </authorList>
    </citation>
    <scope>IDENTIFICATION</scope>
</reference>
<evidence type="ECO:0000313" key="10">
    <source>
        <dbReference type="Proteomes" id="UP000015102"/>
    </source>
</evidence>
<evidence type="ECO:0000256" key="6">
    <source>
        <dbReference type="ARBA" id="ARBA00022842"/>
    </source>
</evidence>
<dbReference type="SUPFAM" id="SSF55973">
    <property type="entry name" value="S-adenosylmethionine synthetase"/>
    <property type="match status" value="2"/>
</dbReference>
<evidence type="ECO:0000313" key="9">
    <source>
        <dbReference type="EnsemblMetazoa" id="MESCA006312-PA"/>
    </source>
</evidence>
<accession>T1GRM6</accession>
<evidence type="ECO:0000259" key="8">
    <source>
        <dbReference type="Pfam" id="PF02773"/>
    </source>
</evidence>
<evidence type="ECO:0000256" key="1">
    <source>
        <dbReference type="ARBA" id="ARBA00022563"/>
    </source>
</evidence>
<dbReference type="Proteomes" id="UP000015102">
    <property type="component" value="Unassembled WGS sequence"/>
</dbReference>
<keyword evidence="10" id="KW-1185">Reference proteome</keyword>
<dbReference type="OMA" id="HINSCGE"/>
<dbReference type="GO" id="GO:0006556">
    <property type="term" value="P:S-adenosylmethionine biosynthetic process"/>
    <property type="evidence" value="ECO:0007669"/>
    <property type="project" value="InterPro"/>
</dbReference>
<dbReference type="GO" id="GO:0046872">
    <property type="term" value="F:metal ion binding"/>
    <property type="evidence" value="ECO:0007669"/>
    <property type="project" value="UniProtKB-KW"/>
</dbReference>
<feature type="domain" description="S-adenosylmethionine synthetase C-terminal" evidence="8">
    <location>
        <begin position="62"/>
        <end position="123"/>
    </location>
</feature>
<evidence type="ECO:0000256" key="7">
    <source>
        <dbReference type="ARBA" id="ARBA00022958"/>
    </source>
</evidence>
<dbReference type="PANTHER" id="PTHR11964">
    <property type="entry name" value="S-ADENOSYLMETHIONINE SYNTHETASE"/>
    <property type="match status" value="1"/>
</dbReference>
<dbReference type="InterPro" id="IPR002133">
    <property type="entry name" value="S-AdoMet_synthetase"/>
</dbReference>
<sequence length="146" mass="16430">MNSVKEELGYGKSVVSLQHSENISLEDLCKEVSSKVIREVFLTQYFDENTIVHINSCGEFIIGRSKGDSLLTGRKIIVDTYGSWVAYGARAFSGQKFHENRSSVYAARLLAKSLLKAGIDKRCLGEKGERWVQQIRNELILQFKGP</sequence>
<dbReference type="GO" id="GO:0006730">
    <property type="term" value="P:one-carbon metabolic process"/>
    <property type="evidence" value="ECO:0007669"/>
    <property type="project" value="UniProtKB-KW"/>
</dbReference>
<dbReference type="InterPro" id="IPR022630">
    <property type="entry name" value="S-AdoMet_synt_C"/>
</dbReference>
<dbReference type="STRING" id="36166.T1GRM6"/>
<dbReference type="GO" id="GO:0005524">
    <property type="term" value="F:ATP binding"/>
    <property type="evidence" value="ECO:0007669"/>
    <property type="project" value="UniProtKB-KW"/>
</dbReference>
<keyword evidence="3" id="KW-0479">Metal-binding</keyword>
<name>T1GRM6_MEGSC</name>
<evidence type="ECO:0000256" key="2">
    <source>
        <dbReference type="ARBA" id="ARBA00022679"/>
    </source>
</evidence>
<keyword evidence="1" id="KW-0554">One-carbon metabolism</keyword>
<dbReference type="GO" id="GO:0004478">
    <property type="term" value="F:methionine adenosyltransferase activity"/>
    <property type="evidence" value="ECO:0007669"/>
    <property type="project" value="InterPro"/>
</dbReference>
<keyword evidence="2" id="KW-0808">Transferase</keyword>
<dbReference type="Gene3D" id="3.30.300.10">
    <property type="match status" value="1"/>
</dbReference>
<dbReference type="EnsemblMetazoa" id="MESCA006312-RA">
    <property type="protein sequence ID" value="MESCA006312-PA"/>
    <property type="gene ID" value="MESCA006312"/>
</dbReference>
<keyword evidence="5" id="KW-0067">ATP-binding</keyword>
<dbReference type="InterPro" id="IPR022636">
    <property type="entry name" value="S-AdoMet_synthetase_sfam"/>
</dbReference>
<keyword evidence="7" id="KW-0630">Potassium</keyword>
<evidence type="ECO:0000256" key="4">
    <source>
        <dbReference type="ARBA" id="ARBA00022741"/>
    </source>
</evidence>
<dbReference type="AlphaFoldDB" id="T1GRM6"/>
<keyword evidence="6" id="KW-0460">Magnesium</keyword>
<evidence type="ECO:0000256" key="3">
    <source>
        <dbReference type="ARBA" id="ARBA00022723"/>
    </source>
</evidence>
<evidence type="ECO:0000256" key="5">
    <source>
        <dbReference type="ARBA" id="ARBA00022840"/>
    </source>
</evidence>
<organism evidence="9 10">
    <name type="scientific">Megaselia scalaris</name>
    <name type="common">Humpbacked fly</name>
    <name type="synonym">Phora scalaris</name>
    <dbReference type="NCBI Taxonomy" id="36166"/>
    <lineage>
        <taxon>Eukaryota</taxon>
        <taxon>Metazoa</taxon>
        <taxon>Ecdysozoa</taxon>
        <taxon>Arthropoda</taxon>
        <taxon>Hexapoda</taxon>
        <taxon>Insecta</taxon>
        <taxon>Pterygota</taxon>
        <taxon>Neoptera</taxon>
        <taxon>Endopterygota</taxon>
        <taxon>Diptera</taxon>
        <taxon>Brachycera</taxon>
        <taxon>Muscomorpha</taxon>
        <taxon>Platypezoidea</taxon>
        <taxon>Phoridae</taxon>
        <taxon>Megaseliini</taxon>
        <taxon>Megaselia</taxon>
    </lineage>
</organism>
<dbReference type="HOGENOM" id="CLU_1779551_0_0_1"/>
<reference evidence="10" key="1">
    <citation type="submission" date="2013-02" db="EMBL/GenBank/DDBJ databases">
        <authorList>
            <person name="Hughes D."/>
        </authorList>
    </citation>
    <scope>NUCLEOTIDE SEQUENCE</scope>
    <source>
        <strain>Durham</strain>
        <strain evidence="10">NC isolate 2 -- Noor lab</strain>
    </source>
</reference>
<dbReference type="Pfam" id="PF02773">
    <property type="entry name" value="S-AdoMet_synt_C"/>
    <property type="match status" value="1"/>
</dbReference>
<keyword evidence="4" id="KW-0547">Nucleotide-binding</keyword>
<proteinExistence type="predicted"/>
<dbReference type="EMBL" id="CAQQ02390271">
    <property type="status" value="NOT_ANNOTATED_CDS"/>
    <property type="molecule type" value="Genomic_DNA"/>
</dbReference>
<protein>
    <recommendedName>
        <fullName evidence="8">S-adenosylmethionine synthetase C-terminal domain-containing protein</fullName>
    </recommendedName>
</protein>